<comment type="caution">
    <text evidence="11">The sequence shown here is derived from an EMBL/GenBank/DDBJ whole genome shotgun (WGS) entry which is preliminary data.</text>
</comment>
<dbReference type="PANTHER" id="PTHR42881:SF2">
    <property type="entry name" value="PROLYL ENDOPEPTIDASE"/>
    <property type="match status" value="1"/>
</dbReference>
<evidence type="ECO:0000256" key="5">
    <source>
        <dbReference type="ARBA" id="ARBA00022801"/>
    </source>
</evidence>
<dbReference type="Pfam" id="PF00326">
    <property type="entry name" value="Peptidase_S9"/>
    <property type="match status" value="1"/>
</dbReference>
<dbReference type="Pfam" id="PF02897">
    <property type="entry name" value="Peptidase_S9_N"/>
    <property type="match status" value="1"/>
</dbReference>
<dbReference type="GO" id="GO:0005829">
    <property type="term" value="C:cytosol"/>
    <property type="evidence" value="ECO:0007669"/>
    <property type="project" value="TreeGrafter"/>
</dbReference>
<comment type="similarity">
    <text evidence="2 7">Belongs to the peptidase S9A family.</text>
</comment>
<accession>A0A2N5RY85</accession>
<dbReference type="InterPro" id="IPR002471">
    <property type="entry name" value="Pept_S9_AS"/>
</dbReference>
<evidence type="ECO:0000256" key="8">
    <source>
        <dbReference type="SAM" id="MobiDB-lite"/>
    </source>
</evidence>
<evidence type="ECO:0000259" key="10">
    <source>
        <dbReference type="Pfam" id="PF02897"/>
    </source>
</evidence>
<evidence type="ECO:0000256" key="2">
    <source>
        <dbReference type="ARBA" id="ARBA00005228"/>
    </source>
</evidence>
<feature type="region of interest" description="Disordered" evidence="8">
    <location>
        <begin position="238"/>
        <end position="269"/>
    </location>
</feature>
<proteinExistence type="inferred from homology"/>
<dbReference type="GO" id="GO:0004252">
    <property type="term" value="F:serine-type endopeptidase activity"/>
    <property type="evidence" value="ECO:0007669"/>
    <property type="project" value="UniProtKB-UniRule"/>
</dbReference>
<comment type="subunit">
    <text evidence="3">Monomer.</text>
</comment>
<dbReference type="InterPro" id="IPR002470">
    <property type="entry name" value="Peptidase_S9A"/>
</dbReference>
<evidence type="ECO:0000259" key="9">
    <source>
        <dbReference type="Pfam" id="PF00326"/>
    </source>
</evidence>
<dbReference type="InterPro" id="IPR023302">
    <property type="entry name" value="Pept_S9A_N"/>
</dbReference>
<dbReference type="GO" id="GO:0006508">
    <property type="term" value="P:proteolysis"/>
    <property type="evidence" value="ECO:0007669"/>
    <property type="project" value="UniProtKB-KW"/>
</dbReference>
<dbReference type="InterPro" id="IPR051167">
    <property type="entry name" value="Prolyl_oligopep/macrocyclase"/>
</dbReference>
<dbReference type="InterPro" id="IPR029058">
    <property type="entry name" value="AB_hydrolase_fold"/>
</dbReference>
<dbReference type="FunFam" id="2.130.10.120:FF:000001">
    <property type="entry name" value="Prolyl endopeptidase"/>
    <property type="match status" value="1"/>
</dbReference>
<gene>
    <name evidence="11" type="ORF">PCANC_25294</name>
</gene>
<dbReference type="EC" id="3.4.21.-" evidence="7"/>
<keyword evidence="12" id="KW-1185">Reference proteome</keyword>
<feature type="domain" description="Peptidase S9 prolyl oligopeptidase catalytic" evidence="9">
    <location>
        <begin position="609"/>
        <end position="819"/>
    </location>
</feature>
<dbReference type="FunFam" id="3.40.50.1820:FF:000005">
    <property type="entry name" value="Prolyl endopeptidase"/>
    <property type="match status" value="1"/>
</dbReference>
<evidence type="ECO:0000256" key="3">
    <source>
        <dbReference type="ARBA" id="ARBA00011245"/>
    </source>
</evidence>
<dbReference type="InterPro" id="IPR001375">
    <property type="entry name" value="Peptidase_S9_cat"/>
</dbReference>
<dbReference type="Proteomes" id="UP000235388">
    <property type="component" value="Unassembled WGS sequence"/>
</dbReference>
<feature type="domain" description="Peptidase S9A N-terminal" evidence="10">
    <location>
        <begin position="74"/>
        <end position="541"/>
    </location>
</feature>
<feature type="compositionally biased region" description="Basic and acidic residues" evidence="8">
    <location>
        <begin position="258"/>
        <end position="269"/>
    </location>
</feature>
<dbReference type="SUPFAM" id="SSF53474">
    <property type="entry name" value="alpha/beta-Hydrolases"/>
    <property type="match status" value="1"/>
</dbReference>
<comment type="catalytic activity">
    <reaction evidence="1">
        <text>Hydrolysis of Pro-|-Xaa &gt;&gt; Ala-|-Xaa in oligopeptides.</text>
        <dbReference type="EC" id="3.4.21.26"/>
    </reaction>
</comment>
<keyword evidence="4 7" id="KW-0645">Protease</keyword>
<evidence type="ECO:0000313" key="11">
    <source>
        <dbReference type="EMBL" id="PLW05941.1"/>
    </source>
</evidence>
<evidence type="ECO:0000256" key="4">
    <source>
        <dbReference type="ARBA" id="ARBA00022670"/>
    </source>
</evidence>
<name>A0A2N5RY85_9BASI</name>
<dbReference type="Gene3D" id="3.40.50.1820">
    <property type="entry name" value="alpha/beta hydrolase"/>
    <property type="match status" value="1"/>
</dbReference>
<evidence type="ECO:0000256" key="6">
    <source>
        <dbReference type="ARBA" id="ARBA00022825"/>
    </source>
</evidence>
<organism evidence="11 12">
    <name type="scientific">Puccinia coronata f. sp. avenae</name>
    <dbReference type="NCBI Taxonomy" id="200324"/>
    <lineage>
        <taxon>Eukaryota</taxon>
        <taxon>Fungi</taxon>
        <taxon>Dikarya</taxon>
        <taxon>Basidiomycota</taxon>
        <taxon>Pucciniomycotina</taxon>
        <taxon>Pucciniomycetes</taxon>
        <taxon>Pucciniales</taxon>
        <taxon>Pucciniaceae</taxon>
        <taxon>Puccinia</taxon>
    </lineage>
</organism>
<dbReference type="GO" id="GO:0070012">
    <property type="term" value="F:oligopeptidase activity"/>
    <property type="evidence" value="ECO:0007669"/>
    <property type="project" value="TreeGrafter"/>
</dbReference>
<feature type="region of interest" description="Disordered" evidence="8">
    <location>
        <begin position="1"/>
        <end position="36"/>
    </location>
</feature>
<keyword evidence="6 7" id="KW-0720">Serine protease</keyword>
<dbReference type="OrthoDB" id="248387at2759"/>
<dbReference type="SUPFAM" id="SSF50993">
    <property type="entry name" value="Peptidase/esterase 'gauge' domain"/>
    <property type="match status" value="1"/>
</dbReference>
<dbReference type="EMBL" id="PGCJ01001372">
    <property type="protein sequence ID" value="PLW05941.1"/>
    <property type="molecule type" value="Genomic_DNA"/>
</dbReference>
<evidence type="ECO:0000256" key="1">
    <source>
        <dbReference type="ARBA" id="ARBA00001070"/>
    </source>
</evidence>
<dbReference type="Gene3D" id="2.130.10.120">
    <property type="entry name" value="Prolyl oligopeptidase, N-terminal domain"/>
    <property type="match status" value="1"/>
</dbReference>
<keyword evidence="5 7" id="KW-0378">Hydrolase</keyword>
<dbReference type="AlphaFoldDB" id="A0A2N5RY85"/>
<dbReference type="STRING" id="200324.A0A2N5RY85"/>
<evidence type="ECO:0000313" key="12">
    <source>
        <dbReference type="Proteomes" id="UP000235388"/>
    </source>
</evidence>
<evidence type="ECO:0000256" key="7">
    <source>
        <dbReference type="RuleBase" id="RU368024"/>
    </source>
</evidence>
<dbReference type="PRINTS" id="PR00862">
    <property type="entry name" value="PROLIGOPTASE"/>
</dbReference>
<sequence>MRNSFQQSSCSLLRVRQRRAPISSSSSTPTHTNPHRVIITHNRRPFYTSYHPPQMSLTHANPKKHWHTTANPYPPVRRDPNASEHFQSKKNGTLTIHDPYNWLHEPPKQSKETQQFVTSQQALTRDYLSRYSHRESLHAAVTKNWDYARFSCPSVKADGNYYFNFNSGLQAQSIIYRVKKGEEEEMLQRSATDPKQPAGELFLDPNLFSVDGTAALSFSSTSHSGIYMAYGVSRSGSDSQTIHVRRTDSPHSKTAADGGKRGEDPGRLPDTIEKVKFSCLSWMKDDSGFFYARFPDEQDKAQKHTSSSTGAGGQGEVEIDAGTDTKADLNHMLYFHKLGEPQSKDLLIIEDPANPSYMWGAEVSDDAKYLILTTSKDTGRSNRLWVADLTTQPLSSDMKWEKIVNEFGNEYVFVANDGSRLYFITNKDAPKRKVVTYDLSKPEEGFQDLVAEDPAAVLEGYHATNQELVVLSYSRDVKDELYLHEIKSGKRIKRIGEDLIGTIGGLSGRREHAEFFFQISSFLSPGTVYRYRFDRQEEQALTEFRKTLLGGLNSNDFVSKQVFYESKDGTKVPMFIVHMKDFKQDGTAPAIQYGYGGFSISISPFFSPSFMSFVAHYGGVLAVPNIRGGGEYGEDWHLAGCFEKKQNVFDDFQYATKYLVAHGYAAPDKVTIMGGSNGGLLVAACVNQAPELFGAALAEVGVLDMLRFHRFTIGRAWIADYGDPDDPEAFDYLIQYSPLHNIKQDAEYPAMMLLTADHDDRVVPLHSFKYAAAVQHARPQNSQPCLLRLELKAGHGAGKSTEMKINSIVDQLSFVALSLGLQWKDYAADPAPKSSRI</sequence>
<dbReference type="PANTHER" id="PTHR42881">
    <property type="entry name" value="PROLYL ENDOPEPTIDASE"/>
    <property type="match status" value="1"/>
</dbReference>
<reference evidence="11 12" key="1">
    <citation type="submission" date="2017-11" db="EMBL/GenBank/DDBJ databases">
        <title>De novo assembly and phasing of dikaryotic genomes from two isolates of Puccinia coronata f. sp. avenae, the causal agent of oat crown rust.</title>
        <authorList>
            <person name="Miller M.E."/>
            <person name="Zhang Y."/>
            <person name="Omidvar V."/>
            <person name="Sperschneider J."/>
            <person name="Schwessinger B."/>
            <person name="Raley C."/>
            <person name="Palmer J.M."/>
            <person name="Garnica D."/>
            <person name="Upadhyaya N."/>
            <person name="Rathjen J."/>
            <person name="Taylor J.M."/>
            <person name="Park R.F."/>
            <person name="Dodds P.N."/>
            <person name="Hirsch C.D."/>
            <person name="Kianian S.F."/>
            <person name="Figueroa M."/>
        </authorList>
    </citation>
    <scope>NUCLEOTIDE SEQUENCE [LARGE SCALE GENOMIC DNA]</scope>
    <source>
        <strain evidence="11">12NC29</strain>
    </source>
</reference>
<protein>
    <recommendedName>
        <fullName evidence="7">Prolyl endopeptidase</fullName>
        <ecNumber evidence="7">3.4.21.-</ecNumber>
    </recommendedName>
</protein>
<dbReference type="PROSITE" id="PS00708">
    <property type="entry name" value="PRO_ENDOPEP_SER"/>
    <property type="match status" value="1"/>
</dbReference>
<feature type="compositionally biased region" description="Polar residues" evidence="8">
    <location>
        <begin position="1"/>
        <end position="11"/>
    </location>
</feature>